<name>A0A7S4J9S6_9STRA</name>
<proteinExistence type="predicted"/>
<feature type="domain" description="CMP/dCMP-type deaminase" evidence="1">
    <location>
        <begin position="25"/>
        <end position="147"/>
    </location>
</feature>
<dbReference type="Gene3D" id="3.40.140.10">
    <property type="entry name" value="Cytidine Deaminase, domain 2"/>
    <property type="match status" value="1"/>
</dbReference>
<sequence length="222" mass="24910">MAACPDDCPRKRDIPTEADLAAIAGDKTKLIHQLLSVIENEIAPRTQEGVRSGNKLFGGAILNKSDLSTIVAVTNSETGNPLLHGEITAINAFYEIPRERRPPANQCIFLCTHQPCSLCLSGITWSGFDNFFYLFSYEDTKDAFNIPHDLKILDEVFRCPDGGYAQKNHYWSSWGLKEMIASCGEKDRTFFSQRVDVLYKTYDEMSLVYQRSKSSGAEIPLK</sequence>
<dbReference type="GO" id="GO:0003824">
    <property type="term" value="F:catalytic activity"/>
    <property type="evidence" value="ECO:0007669"/>
    <property type="project" value="InterPro"/>
</dbReference>
<gene>
    <name evidence="2" type="ORF">OAUR00152_LOCUS24538</name>
</gene>
<dbReference type="PROSITE" id="PS51747">
    <property type="entry name" value="CYT_DCMP_DEAMINASES_2"/>
    <property type="match status" value="1"/>
</dbReference>
<dbReference type="InterPro" id="IPR016193">
    <property type="entry name" value="Cytidine_deaminase-like"/>
</dbReference>
<dbReference type="EMBL" id="HBKQ01035716">
    <property type="protein sequence ID" value="CAE2256780.1"/>
    <property type="molecule type" value="Transcribed_RNA"/>
</dbReference>
<organism evidence="2">
    <name type="scientific">Odontella aurita</name>
    <dbReference type="NCBI Taxonomy" id="265563"/>
    <lineage>
        <taxon>Eukaryota</taxon>
        <taxon>Sar</taxon>
        <taxon>Stramenopiles</taxon>
        <taxon>Ochrophyta</taxon>
        <taxon>Bacillariophyta</taxon>
        <taxon>Mediophyceae</taxon>
        <taxon>Biddulphiophycidae</taxon>
        <taxon>Eupodiscales</taxon>
        <taxon>Odontellaceae</taxon>
        <taxon>Odontella</taxon>
    </lineage>
</organism>
<dbReference type="AlphaFoldDB" id="A0A7S4J9S6"/>
<dbReference type="Pfam" id="PF00383">
    <property type="entry name" value="dCMP_cyt_deam_1"/>
    <property type="match status" value="1"/>
</dbReference>
<dbReference type="InterPro" id="IPR002125">
    <property type="entry name" value="CMP_dCMP_dom"/>
</dbReference>
<protein>
    <recommendedName>
        <fullName evidence="1">CMP/dCMP-type deaminase domain-containing protein</fullName>
    </recommendedName>
</protein>
<evidence type="ECO:0000313" key="2">
    <source>
        <dbReference type="EMBL" id="CAE2256780.1"/>
    </source>
</evidence>
<evidence type="ECO:0000259" key="1">
    <source>
        <dbReference type="PROSITE" id="PS51747"/>
    </source>
</evidence>
<accession>A0A7S4J9S6</accession>
<reference evidence="2" key="1">
    <citation type="submission" date="2021-01" db="EMBL/GenBank/DDBJ databases">
        <authorList>
            <person name="Corre E."/>
            <person name="Pelletier E."/>
            <person name="Niang G."/>
            <person name="Scheremetjew M."/>
            <person name="Finn R."/>
            <person name="Kale V."/>
            <person name="Holt S."/>
            <person name="Cochrane G."/>
            <person name="Meng A."/>
            <person name="Brown T."/>
            <person name="Cohen L."/>
        </authorList>
    </citation>
    <scope>NUCLEOTIDE SEQUENCE</scope>
    <source>
        <strain evidence="2">Isolate 1302-5</strain>
    </source>
</reference>
<dbReference type="SUPFAM" id="SSF53927">
    <property type="entry name" value="Cytidine deaminase-like"/>
    <property type="match status" value="1"/>
</dbReference>